<dbReference type="RefSeq" id="WP_236889031.1">
    <property type="nucleotide sequence ID" value="NZ_AP024488.1"/>
</dbReference>
<keyword evidence="3" id="KW-1185">Reference proteome</keyword>
<evidence type="ECO:0000313" key="3">
    <source>
        <dbReference type="Proteomes" id="UP001320148"/>
    </source>
</evidence>
<organism evidence="2 3">
    <name type="scientific">Desulfoluna limicola</name>
    <dbReference type="NCBI Taxonomy" id="2810562"/>
    <lineage>
        <taxon>Bacteria</taxon>
        <taxon>Pseudomonadati</taxon>
        <taxon>Thermodesulfobacteriota</taxon>
        <taxon>Desulfobacteria</taxon>
        <taxon>Desulfobacterales</taxon>
        <taxon>Desulfolunaceae</taxon>
        <taxon>Desulfoluna</taxon>
    </lineage>
</organism>
<dbReference type="Pfam" id="PF01584">
    <property type="entry name" value="CheW"/>
    <property type="match status" value="1"/>
</dbReference>
<proteinExistence type="predicted"/>
<sequence>MQKYLSFSVGGLNLGVDMTSVIAIEQGGALAGEKPSELKPGTVSFAGQALPLYNVSGLLGRRGSDPARGFESKVLIVRTAGGTTALWVDRVGSVMEAIDNNVSELPPVFSGMAGVFFSRVLLGADGLILLLNPDAVAPVALSVQMARAEAEACESVGGAFEGSALCSAPDFECQGTVGPVDMAAPWAQEEAVSDFVFDVVADLAAEPEACDVPGGDAAELPEGTSPEDMAPLDMALPDALEEAVPELGFDAVADLAAAPEACDETAMDAAELPEGLGPEAVAPLDMALPDALEEAVPELGFDAVADLAAAPEACDETAMDAAELPEGLGPEAVAPLDMALLDALEEAVPELGFDAVADLAAAPEACDETAMDAAELSEALGAEAVAPLDMALPDALEEAVPELGFDAVADLAAAPEACDETAMVAAELSEALGAEAVALLDMALPDALEEAIPDLGFDAVADLADKADGCEDDEVTTGQGWFVYVETPEELPADEQKAPLDLVAPDEAAECVGETCQCEAGGSGVESPEADAGVTVGAEAAETPCPDAGPVADDEPVIDLVEPFPEDLVQAVEAEASARLQENDTLSSLMEKAITPDLLERVVDRVVTSMITELVSGLTSDVADSQKDQETSPLY</sequence>
<dbReference type="InterPro" id="IPR036061">
    <property type="entry name" value="CheW-like_dom_sf"/>
</dbReference>
<dbReference type="Gene3D" id="2.40.50.180">
    <property type="entry name" value="CheA-289, Domain 4"/>
    <property type="match status" value="1"/>
</dbReference>
<dbReference type="Proteomes" id="UP001320148">
    <property type="component" value="Chromosome"/>
</dbReference>
<name>A0ABN6F864_9BACT</name>
<dbReference type="InterPro" id="IPR002545">
    <property type="entry name" value="CheW-lke_dom"/>
</dbReference>
<evidence type="ECO:0000313" key="2">
    <source>
        <dbReference type="EMBL" id="BCS97627.1"/>
    </source>
</evidence>
<protein>
    <recommendedName>
        <fullName evidence="1">CheW-like domain-containing protein</fullName>
    </recommendedName>
</protein>
<dbReference type="EMBL" id="AP024488">
    <property type="protein sequence ID" value="BCS97627.1"/>
    <property type="molecule type" value="Genomic_DNA"/>
</dbReference>
<gene>
    <name evidence="2" type="ORF">DSLASN_32590</name>
</gene>
<reference evidence="2 3" key="1">
    <citation type="submission" date="2021-02" db="EMBL/GenBank/DDBJ databases">
        <title>Complete genome of Desulfoluna sp. strain ASN36.</title>
        <authorList>
            <person name="Takahashi A."/>
            <person name="Kojima H."/>
            <person name="Fukui M."/>
        </authorList>
    </citation>
    <scope>NUCLEOTIDE SEQUENCE [LARGE SCALE GENOMIC DNA]</scope>
    <source>
        <strain evidence="2 3">ASN36</strain>
    </source>
</reference>
<evidence type="ECO:0000259" key="1">
    <source>
        <dbReference type="PROSITE" id="PS50851"/>
    </source>
</evidence>
<dbReference type="PROSITE" id="PS50851">
    <property type="entry name" value="CHEW"/>
    <property type="match status" value="1"/>
</dbReference>
<feature type="domain" description="CheW-like" evidence="1">
    <location>
        <begin position="1"/>
        <end position="142"/>
    </location>
</feature>
<accession>A0ABN6F864</accession>
<dbReference type="Gene3D" id="2.30.30.40">
    <property type="entry name" value="SH3 Domains"/>
    <property type="match status" value="1"/>
</dbReference>
<dbReference type="SMART" id="SM00260">
    <property type="entry name" value="CheW"/>
    <property type="match status" value="1"/>
</dbReference>
<dbReference type="SUPFAM" id="SSF50341">
    <property type="entry name" value="CheW-like"/>
    <property type="match status" value="1"/>
</dbReference>